<keyword evidence="5" id="KW-1185">Reference proteome</keyword>
<dbReference type="GeneID" id="96623799"/>
<dbReference type="PANTHER" id="PTHR21089">
    <property type="entry name" value="SHIKIMATE DEHYDROGENASE"/>
    <property type="match status" value="1"/>
</dbReference>
<dbReference type="PANTHER" id="PTHR21089:SF1">
    <property type="entry name" value="BIFUNCTIONAL 3-DEHYDROQUINATE DEHYDRATASE_SHIKIMATE DEHYDROGENASE, CHLOROPLASTIC"/>
    <property type="match status" value="1"/>
</dbReference>
<dbReference type="Gene3D" id="3.40.50.720">
    <property type="entry name" value="NAD(P)-binding Rossmann-like Domain"/>
    <property type="match status" value="1"/>
</dbReference>
<dbReference type="Pfam" id="PF08501">
    <property type="entry name" value="Shikimate_dh_N"/>
    <property type="match status" value="1"/>
</dbReference>
<keyword evidence="4" id="KW-0378">Hydrolase</keyword>
<dbReference type="SUPFAM" id="SSF51735">
    <property type="entry name" value="NAD(P)-binding Rossmann-fold domains"/>
    <property type="match status" value="1"/>
</dbReference>
<dbReference type="GO" id="GO:0050661">
    <property type="term" value="F:NADP binding"/>
    <property type="evidence" value="ECO:0007669"/>
    <property type="project" value="TreeGrafter"/>
</dbReference>
<name>A0A7H2BB01_9MICC</name>
<dbReference type="EMBL" id="CP061539">
    <property type="protein sequence ID" value="QNV36847.1"/>
    <property type="molecule type" value="Genomic_DNA"/>
</dbReference>
<dbReference type="InterPro" id="IPR013708">
    <property type="entry name" value="Shikimate_DH-bd_N"/>
</dbReference>
<dbReference type="InterPro" id="IPR036291">
    <property type="entry name" value="NAD(P)-bd_dom_sf"/>
</dbReference>
<dbReference type="Gene3D" id="3.40.50.10860">
    <property type="entry name" value="Leucine Dehydrogenase, chain A, domain 1"/>
    <property type="match status" value="1"/>
</dbReference>
<evidence type="ECO:0000259" key="3">
    <source>
        <dbReference type="Pfam" id="PF08501"/>
    </source>
</evidence>
<proteinExistence type="predicted"/>
<sequence length="306" mass="32870">MNIHLGPKAFVLGHPITHSKSPALHSAASVVLGSSIEYGRWDVTERDLPREWQYLTENYDVRGFSVTMPLKSAIIDYLDELTPFARAVGVVNTVFWRNGKAVGHNTDVSGIVNALTDAGANPSADSEYAIWGGGGTATAACAALAYMGAETVHVYAREQSRTQRVQDVAEAVGVEFVFHDISDAGADAHRYAVTVSTLPAGVADLILEPSSAVAPNSVLLDVSYAVWPSPVAKAYEALGGKSVSGLEMLMHQALDQIKLFNGYELEDRLPQELEILAAMCQSVGLPARTKLPVQVFDQMKLIKTSN</sequence>
<dbReference type="GO" id="GO:0009073">
    <property type="term" value="P:aromatic amino acid family biosynthetic process"/>
    <property type="evidence" value="ECO:0007669"/>
    <property type="project" value="UniProtKB-KW"/>
</dbReference>
<dbReference type="InterPro" id="IPR046346">
    <property type="entry name" value="Aminoacid_DH-like_N_sf"/>
</dbReference>
<protein>
    <submittedName>
        <fullName evidence="4">Serine protease</fullName>
    </submittedName>
</protein>
<comment type="pathway">
    <text evidence="1">Metabolic intermediate biosynthesis; chorismate biosynthesis; chorismate from D-erythrose 4-phosphate and phosphoenolpyruvate: step 4/7.</text>
</comment>
<dbReference type="GO" id="GO:0004764">
    <property type="term" value="F:shikimate 3-dehydrogenase (NADP+) activity"/>
    <property type="evidence" value="ECO:0007669"/>
    <property type="project" value="InterPro"/>
</dbReference>
<evidence type="ECO:0000313" key="5">
    <source>
        <dbReference type="Proteomes" id="UP000516404"/>
    </source>
</evidence>
<evidence type="ECO:0000256" key="1">
    <source>
        <dbReference type="ARBA" id="ARBA00004871"/>
    </source>
</evidence>
<dbReference type="InterPro" id="IPR022893">
    <property type="entry name" value="Shikimate_DH_fam"/>
</dbReference>
<accession>A0A7H2BB01</accession>
<keyword evidence="4" id="KW-0645">Protease</keyword>
<dbReference type="SUPFAM" id="SSF53223">
    <property type="entry name" value="Aminoacid dehydrogenase-like, N-terminal domain"/>
    <property type="match status" value="1"/>
</dbReference>
<dbReference type="RefSeq" id="WP_190723883.1">
    <property type="nucleotide sequence ID" value="NZ_CP061539.1"/>
</dbReference>
<dbReference type="GO" id="GO:0019632">
    <property type="term" value="P:shikimate metabolic process"/>
    <property type="evidence" value="ECO:0007669"/>
    <property type="project" value="TreeGrafter"/>
</dbReference>
<evidence type="ECO:0000313" key="4">
    <source>
        <dbReference type="EMBL" id="QNV36847.1"/>
    </source>
</evidence>
<dbReference type="AlphaFoldDB" id="A0A7H2BB01"/>
<feature type="domain" description="Shikimate dehydrogenase substrate binding N-terminal" evidence="3">
    <location>
        <begin position="11"/>
        <end position="94"/>
    </location>
</feature>
<dbReference type="GO" id="GO:0005829">
    <property type="term" value="C:cytosol"/>
    <property type="evidence" value="ECO:0007669"/>
    <property type="project" value="TreeGrafter"/>
</dbReference>
<keyword evidence="2" id="KW-0057">Aromatic amino acid biosynthesis</keyword>
<evidence type="ECO:0000256" key="2">
    <source>
        <dbReference type="ARBA" id="ARBA00023141"/>
    </source>
</evidence>
<organism evidence="4 5">
    <name type="scientific">Rothia terrae</name>
    <dbReference type="NCBI Taxonomy" id="396015"/>
    <lineage>
        <taxon>Bacteria</taxon>
        <taxon>Bacillati</taxon>
        <taxon>Actinomycetota</taxon>
        <taxon>Actinomycetes</taxon>
        <taxon>Micrococcales</taxon>
        <taxon>Micrococcaceae</taxon>
        <taxon>Rothia</taxon>
    </lineage>
</organism>
<gene>
    <name evidence="4" type="ORF">IDM49_06080</name>
</gene>
<dbReference type="GO" id="GO:0008233">
    <property type="term" value="F:peptidase activity"/>
    <property type="evidence" value="ECO:0007669"/>
    <property type="project" value="UniProtKB-KW"/>
</dbReference>
<dbReference type="GO" id="GO:0009423">
    <property type="term" value="P:chorismate biosynthetic process"/>
    <property type="evidence" value="ECO:0007669"/>
    <property type="project" value="TreeGrafter"/>
</dbReference>
<dbReference type="KEGG" id="rter:IDM49_06080"/>
<reference evidence="4 5" key="1">
    <citation type="submission" date="2020-09" db="EMBL/GenBank/DDBJ databases">
        <title>Investigation of environmental microbes.</title>
        <authorList>
            <person name="Ou Y."/>
            <person name="Kang Q."/>
        </authorList>
    </citation>
    <scope>NUCLEOTIDE SEQUENCE [LARGE SCALE GENOMIC DNA]</scope>
    <source>
        <strain evidence="4 5">KJZ-14</strain>
    </source>
</reference>
<dbReference type="Proteomes" id="UP000516404">
    <property type="component" value="Chromosome"/>
</dbReference>
<keyword evidence="2" id="KW-0028">Amino-acid biosynthesis</keyword>
<dbReference type="GO" id="GO:0006508">
    <property type="term" value="P:proteolysis"/>
    <property type="evidence" value="ECO:0007669"/>
    <property type="project" value="UniProtKB-KW"/>
</dbReference>